<dbReference type="GO" id="GO:0006508">
    <property type="term" value="P:proteolysis"/>
    <property type="evidence" value="ECO:0007669"/>
    <property type="project" value="UniProtKB-KW"/>
</dbReference>
<organism evidence="12 13">
    <name type="scientific">Cytophaga hutchinsonii (strain ATCC 33406 / DSM 1761 / CIP 103989 / NBRC 15051 / NCIMB 9469 / D465)</name>
    <dbReference type="NCBI Taxonomy" id="269798"/>
    <lineage>
        <taxon>Bacteria</taxon>
        <taxon>Pseudomonadati</taxon>
        <taxon>Bacteroidota</taxon>
        <taxon>Cytophagia</taxon>
        <taxon>Cytophagales</taxon>
        <taxon>Cytophagaceae</taxon>
        <taxon>Cytophaga</taxon>
    </lineage>
</organism>
<keyword evidence="7" id="KW-0809">Transit peptide</keyword>
<evidence type="ECO:0000313" key="12">
    <source>
        <dbReference type="EMBL" id="ABG58189.1"/>
    </source>
</evidence>
<evidence type="ECO:0000256" key="1">
    <source>
        <dbReference type="ARBA" id="ARBA00001947"/>
    </source>
</evidence>
<dbReference type="RefSeq" id="WP_011584304.1">
    <property type="nucleotide sequence ID" value="NC_008255.1"/>
</dbReference>
<reference evidence="12 13" key="1">
    <citation type="journal article" date="2007" name="Appl. Environ. Microbiol.">
        <title>Genome sequence of the cellulolytic gliding bacterium Cytophaga hutchinsonii.</title>
        <authorList>
            <person name="Xie G."/>
            <person name="Bruce D.C."/>
            <person name="Challacombe J.F."/>
            <person name="Chertkov O."/>
            <person name="Detter J.C."/>
            <person name="Gilna P."/>
            <person name="Han C.S."/>
            <person name="Lucas S."/>
            <person name="Misra M."/>
            <person name="Myers G.L."/>
            <person name="Richardson P."/>
            <person name="Tapia R."/>
            <person name="Thayer N."/>
            <person name="Thompson L.S."/>
            <person name="Brettin T.S."/>
            <person name="Henrissat B."/>
            <person name="Wilson D.B."/>
            <person name="McBride M.J."/>
        </authorList>
    </citation>
    <scope>NUCLEOTIDE SEQUENCE [LARGE SCALE GENOMIC DNA]</scope>
    <source>
        <strain evidence="13">ATCC 33406 / DSM 1761 / CIP 103989 / NBRC 15051 / NCIMB 9469 / D465</strain>
    </source>
</reference>
<dbReference type="InterPro" id="IPR044838">
    <property type="entry name" value="EGY1-like"/>
</dbReference>
<feature type="transmembrane region" description="Helical" evidence="10">
    <location>
        <begin position="281"/>
        <end position="298"/>
    </location>
</feature>
<evidence type="ECO:0000256" key="8">
    <source>
        <dbReference type="ARBA" id="ARBA00022989"/>
    </source>
</evidence>
<dbReference type="PANTHER" id="PTHR31412:SF0">
    <property type="entry name" value="ZINC METALLOPROTEASE EGY1, CHLOROPLASTIC-RELATED"/>
    <property type="match status" value="1"/>
</dbReference>
<name>A0A6N4SPD2_CYTH3</name>
<keyword evidence="5 10" id="KW-0812">Transmembrane</keyword>
<evidence type="ECO:0000256" key="6">
    <source>
        <dbReference type="ARBA" id="ARBA00022801"/>
    </source>
</evidence>
<feature type="transmembrane region" description="Helical" evidence="10">
    <location>
        <begin position="238"/>
        <end position="260"/>
    </location>
</feature>
<evidence type="ECO:0000256" key="5">
    <source>
        <dbReference type="ARBA" id="ARBA00022692"/>
    </source>
</evidence>
<feature type="domain" description="Peptidase M50" evidence="11">
    <location>
        <begin position="51"/>
        <end position="283"/>
    </location>
</feature>
<evidence type="ECO:0000256" key="10">
    <source>
        <dbReference type="SAM" id="Phobius"/>
    </source>
</evidence>
<feature type="transmembrane region" description="Helical" evidence="10">
    <location>
        <begin position="364"/>
        <end position="385"/>
    </location>
</feature>
<gene>
    <name evidence="12" type="ordered locus">CHU_0908</name>
</gene>
<dbReference type="AlphaFoldDB" id="A0A6N4SPD2"/>
<accession>A0A6N4SPD2</accession>
<evidence type="ECO:0000256" key="9">
    <source>
        <dbReference type="ARBA" id="ARBA00023136"/>
    </source>
</evidence>
<comment type="subcellular location">
    <subcellularLocation>
        <location evidence="2">Membrane</location>
        <topology evidence="2">Multi-pass membrane protein</topology>
    </subcellularLocation>
</comment>
<evidence type="ECO:0000256" key="7">
    <source>
        <dbReference type="ARBA" id="ARBA00022946"/>
    </source>
</evidence>
<proteinExistence type="inferred from homology"/>
<dbReference type="KEGG" id="chu:CHU_0908"/>
<evidence type="ECO:0000256" key="4">
    <source>
        <dbReference type="ARBA" id="ARBA00022670"/>
    </source>
</evidence>
<feature type="transmembrane region" description="Helical" evidence="10">
    <location>
        <begin position="79"/>
        <end position="98"/>
    </location>
</feature>
<keyword evidence="4 12" id="KW-0645">Protease</keyword>
<dbReference type="PANTHER" id="PTHR31412">
    <property type="entry name" value="ZINC METALLOPROTEASE EGY1"/>
    <property type="match status" value="1"/>
</dbReference>
<keyword evidence="13" id="KW-1185">Reference proteome</keyword>
<comment type="cofactor">
    <cofactor evidence="1">
        <name>Zn(2+)</name>
        <dbReference type="ChEBI" id="CHEBI:29105"/>
    </cofactor>
</comment>
<dbReference type="CDD" id="cd06160">
    <property type="entry name" value="S2P-M50_like_2"/>
    <property type="match status" value="1"/>
</dbReference>
<comment type="similarity">
    <text evidence="3">Belongs to the peptidase M50B family.</text>
</comment>
<evidence type="ECO:0000256" key="3">
    <source>
        <dbReference type="ARBA" id="ARBA00007931"/>
    </source>
</evidence>
<evidence type="ECO:0000259" key="11">
    <source>
        <dbReference type="Pfam" id="PF02163"/>
    </source>
</evidence>
<dbReference type="OrthoDB" id="921763at2"/>
<feature type="transmembrane region" description="Helical" evidence="10">
    <location>
        <begin position="110"/>
        <end position="134"/>
    </location>
</feature>
<dbReference type="GO" id="GO:0008233">
    <property type="term" value="F:peptidase activity"/>
    <property type="evidence" value="ECO:0007669"/>
    <property type="project" value="UniProtKB-KW"/>
</dbReference>
<feature type="transmembrane region" description="Helical" evidence="10">
    <location>
        <begin position="397"/>
        <end position="420"/>
    </location>
</feature>
<dbReference type="EMBL" id="CP000383">
    <property type="protein sequence ID" value="ABG58189.1"/>
    <property type="molecule type" value="Genomic_DNA"/>
</dbReference>
<evidence type="ECO:0000256" key="2">
    <source>
        <dbReference type="ARBA" id="ARBA00004141"/>
    </source>
</evidence>
<keyword evidence="6" id="KW-0378">Hydrolase</keyword>
<keyword evidence="9 10" id="KW-0472">Membrane</keyword>
<dbReference type="Pfam" id="PF02163">
    <property type="entry name" value="Peptidase_M50"/>
    <property type="match status" value="1"/>
</dbReference>
<protein>
    <submittedName>
        <fullName evidence="12">Zinc protease</fullName>
    </submittedName>
</protein>
<dbReference type="Proteomes" id="UP000001822">
    <property type="component" value="Chromosome"/>
</dbReference>
<sequence>MRNNTTYKQYILHTALFLLTLVTTTLAGAEWTGKHYLNGWDFVWSGLDYSITFLGILTIHEMGHYYFARKNNVDATLPYYIPFYFPGIPSIGTFGAFIRMKGIIHSRRTMFDIGIAGPLAGFVAAILLLVYGFATLPEKSYLFRIHPEYAAIQGDYRHEAYTYDFIKKRSDLHTELTFIQDSIYYLQHHDSIPELKKPVKAYETEFEVIVVGKNLLFLLFEKLFSYQGDRLPDPHELYHYPFIFAGYLALFFTALNLIPVGQLDGGHVTYGLFGYERSKKISAVFFILFVSIAGVGMFKENILQINFFTANAADQLEFAFFYLIFLYLIFAKMFETFLNALLTAVAVFTFQFLVEFLFPEITGYGFWLLYAFLIGRYLGVYHPPALSEQPLDTKRKVLGWIALGIFVLCFTPEVVSFELIRP</sequence>
<evidence type="ECO:0000313" key="13">
    <source>
        <dbReference type="Proteomes" id="UP000001822"/>
    </source>
</evidence>
<keyword evidence="8 10" id="KW-1133">Transmembrane helix</keyword>
<dbReference type="GO" id="GO:0016020">
    <property type="term" value="C:membrane"/>
    <property type="evidence" value="ECO:0007669"/>
    <property type="project" value="UniProtKB-SubCell"/>
</dbReference>
<feature type="transmembrane region" description="Helical" evidence="10">
    <location>
        <begin position="310"/>
        <end position="330"/>
    </location>
</feature>
<feature type="transmembrane region" description="Helical" evidence="10">
    <location>
        <begin position="337"/>
        <end position="358"/>
    </location>
</feature>
<dbReference type="InterPro" id="IPR008915">
    <property type="entry name" value="Peptidase_M50"/>
</dbReference>